<feature type="transmembrane region" description="Helical" evidence="1">
    <location>
        <begin position="79"/>
        <end position="99"/>
    </location>
</feature>
<keyword evidence="1" id="KW-0812">Transmembrane</keyword>
<evidence type="ECO:0000256" key="1">
    <source>
        <dbReference type="SAM" id="Phobius"/>
    </source>
</evidence>
<dbReference type="Pfam" id="PF00534">
    <property type="entry name" value="Glycos_transf_1"/>
    <property type="match status" value="1"/>
</dbReference>
<dbReference type="PANTHER" id="PTHR12526:SF630">
    <property type="entry name" value="GLYCOSYLTRANSFERASE"/>
    <property type="match status" value="1"/>
</dbReference>
<dbReference type="SUPFAM" id="SSF53756">
    <property type="entry name" value="UDP-Glycosyltransferase/glycogen phosphorylase"/>
    <property type="match status" value="1"/>
</dbReference>
<evidence type="ECO:0000313" key="4">
    <source>
        <dbReference type="Proteomes" id="UP001056873"/>
    </source>
</evidence>
<dbReference type="GeneID" id="75021904"/>
<keyword evidence="1" id="KW-0472">Membrane</keyword>
<dbReference type="CDD" id="cd03811">
    <property type="entry name" value="GT4_GT28_WabH-like"/>
    <property type="match status" value="1"/>
</dbReference>
<keyword evidence="4" id="KW-1185">Reference proteome</keyword>
<accession>A0ABY5CX86</accession>
<dbReference type="InterPro" id="IPR001296">
    <property type="entry name" value="Glyco_trans_1"/>
</dbReference>
<dbReference type="GO" id="GO:0016757">
    <property type="term" value="F:glycosyltransferase activity"/>
    <property type="evidence" value="ECO:0007669"/>
    <property type="project" value="UniProtKB-KW"/>
</dbReference>
<reference evidence="3" key="1">
    <citation type="journal article" date="2022" name="BMC Genomics">
        <title>Genome sequence of the entomopathogenic Serratia entomophila isolate 626 and characterisation of the species specific itaconate degradation pathway.</title>
        <authorList>
            <person name="Vaughan A.L."/>
            <person name="Altermann E."/>
            <person name="Glare T.R."/>
            <person name="Hurst M.R.H."/>
        </authorList>
    </citation>
    <scope>NUCLEOTIDE SEQUENCE</scope>
    <source>
        <strain evidence="3">626</strain>
    </source>
</reference>
<proteinExistence type="predicted"/>
<evidence type="ECO:0000259" key="2">
    <source>
        <dbReference type="Pfam" id="PF00534"/>
    </source>
</evidence>
<keyword evidence="3" id="KW-0328">Glycosyltransferase</keyword>
<dbReference type="Proteomes" id="UP001056873">
    <property type="component" value="Chromosome"/>
</dbReference>
<name>A0ABY5CX86_9GAMM</name>
<evidence type="ECO:0000313" key="3">
    <source>
        <dbReference type="EMBL" id="USV02418.1"/>
    </source>
</evidence>
<dbReference type="EMBL" id="CP074347">
    <property type="protein sequence ID" value="USV02418.1"/>
    <property type="molecule type" value="Genomic_DNA"/>
</dbReference>
<dbReference type="Gene3D" id="3.40.50.2000">
    <property type="entry name" value="Glycogen Phosphorylase B"/>
    <property type="match status" value="2"/>
</dbReference>
<organism evidence="3 4">
    <name type="scientific">Serratia entomophila</name>
    <dbReference type="NCBI Taxonomy" id="42906"/>
    <lineage>
        <taxon>Bacteria</taxon>
        <taxon>Pseudomonadati</taxon>
        <taxon>Pseudomonadota</taxon>
        <taxon>Gammaproteobacteria</taxon>
        <taxon>Enterobacterales</taxon>
        <taxon>Yersiniaceae</taxon>
        <taxon>Serratia</taxon>
    </lineage>
</organism>
<dbReference type="PANTHER" id="PTHR12526">
    <property type="entry name" value="GLYCOSYLTRANSFERASE"/>
    <property type="match status" value="1"/>
</dbReference>
<protein>
    <submittedName>
        <fullName evidence="3">Glycosyltransferase</fullName>
        <ecNumber evidence="3">2.4.-.-</ecNumber>
    </submittedName>
</protein>
<keyword evidence="1" id="KW-1133">Transmembrane helix</keyword>
<dbReference type="RefSeq" id="WP_234590180.1">
    <property type="nucleotide sequence ID" value="NZ_CAMIPG010000002.1"/>
</dbReference>
<dbReference type="EC" id="2.4.-.-" evidence="3"/>
<feature type="domain" description="Glycosyl transferase family 1" evidence="2">
    <location>
        <begin position="192"/>
        <end position="338"/>
    </location>
</feature>
<keyword evidence="3" id="KW-0808">Transferase</keyword>
<gene>
    <name evidence="3" type="ORF">KFQ06_07890</name>
</gene>
<sequence length="368" mass="41971">MKNKRILVVTSYMSGNGGVERVIQRMHDLVSSDQNIDITVVSLSSGDKNIGEHNKKIGFYRGKEDWLRDMKSYRFPFSFGSRLVNFFFHVAYMACFLIFNKFDYVICTGPAQALYLKKLRSIFKFKFEIYAWPHFSLTSNFGDFNLCKNADYCLGISKEICSQLEGVGIEKERIILFPNPFERQPIVNEMYSNGEERHFVYIGRLIFEGQKRIKDIIDASALVSGNFKVHLIGDGADCEVIDDYIAQKGLTDVVIVHRGWHSNPWGIVERPDALLLSSAFEGLPTVLGEAMSRGIICISSDCKTGPRDFITDKENGFLFPVGDITAFAGLMQKIVDKEYKFDPATVSQSMDFYYTDSYLKRFNALFKK</sequence>